<reference evidence="5 6" key="1">
    <citation type="submission" date="2017-03" db="EMBL/GenBank/DDBJ databases">
        <title>Genome of the blue death feigning beetle - Asbolus verrucosus.</title>
        <authorList>
            <person name="Rider S.D."/>
        </authorList>
    </citation>
    <scope>NUCLEOTIDE SEQUENCE [LARGE SCALE GENOMIC DNA]</scope>
    <source>
        <strain evidence="5">Butters</strain>
        <tissue evidence="5">Head and leg muscle</tissue>
    </source>
</reference>
<keyword evidence="6" id="KW-1185">Reference proteome</keyword>
<dbReference type="InterPro" id="IPR038606">
    <property type="entry name" value="To_sf"/>
</dbReference>
<sequence>MRNFAVAVWFLASVCTCAKLPPGFKKCDREQRDFDECVAKAAEYAIRQLDRPLKRFGLPSLEPLEIRDISVGPGRGAVAFEQNFTYLHVFELTNVQVTYTLNFELEEYVKNGKKFYRVADGKLVMATENLRANLKNLFDGDKVLEAQINKVINDNWELVLDQAKGSYEVILGKYFSAIFDNLLTPGFKTCNRHRSDFKECIRQAVEDAIRQLKKPMKEFGLPGLEPQKILNISIEAGTGPVAFDQNFTYFHTFGLTLGEVRQFDIDFVTETVAMECFFPKVTYEFEFSFNGTVMSLPLTGQGFGWIVMEKMTYNMTFKLERYAKHGRKFYRVADEKLVLSTKSIRSRFENLFDGDKVLGDRINKVINDNWDILFDAGKGNYEIIFGKYFAAMFDNVLARASIAELFGGP</sequence>
<comment type="similarity">
    <text evidence="3">Belongs to the TO family.</text>
</comment>
<protein>
    <submittedName>
        <fullName evidence="5">JHBP domain containing protein</fullName>
    </submittedName>
</protein>
<evidence type="ECO:0000256" key="4">
    <source>
        <dbReference type="SAM" id="SignalP"/>
    </source>
</evidence>
<name>A0A482V9L8_ASBVE</name>
<accession>A0A482V9L8</accession>
<dbReference type="GO" id="GO:0007623">
    <property type="term" value="P:circadian rhythm"/>
    <property type="evidence" value="ECO:0007669"/>
    <property type="project" value="UniProtKB-ARBA"/>
</dbReference>
<dbReference type="Proteomes" id="UP000292052">
    <property type="component" value="Unassembled WGS sequence"/>
</dbReference>
<evidence type="ECO:0000313" key="6">
    <source>
        <dbReference type="Proteomes" id="UP000292052"/>
    </source>
</evidence>
<dbReference type="GO" id="GO:0005615">
    <property type="term" value="C:extracellular space"/>
    <property type="evidence" value="ECO:0007669"/>
    <property type="project" value="TreeGrafter"/>
</dbReference>
<feature type="chain" id="PRO_5019775712" evidence="4">
    <location>
        <begin position="20"/>
        <end position="409"/>
    </location>
</feature>
<evidence type="ECO:0000256" key="2">
    <source>
        <dbReference type="ARBA" id="ARBA00023108"/>
    </source>
</evidence>
<dbReference type="Pfam" id="PF06585">
    <property type="entry name" value="JHBP"/>
    <property type="match status" value="2"/>
</dbReference>
<keyword evidence="2" id="KW-0090">Biological rhythms</keyword>
<comment type="caution">
    <text evidence="5">The sequence shown here is derived from an EMBL/GenBank/DDBJ whole genome shotgun (WGS) entry which is preliminary data.</text>
</comment>
<gene>
    <name evidence="5" type="ORF">BDFB_011526</name>
</gene>
<dbReference type="FunFam" id="3.15.10.30:FF:000001">
    <property type="entry name" value="Takeout-like protein 1"/>
    <property type="match status" value="1"/>
</dbReference>
<evidence type="ECO:0000256" key="1">
    <source>
        <dbReference type="ARBA" id="ARBA00022729"/>
    </source>
</evidence>
<dbReference type="PANTHER" id="PTHR11008:SF32">
    <property type="entry name" value="CIRCADIAN CLOCK-CONTROLLED PROTEIN DAYWAKE-RELATED"/>
    <property type="match status" value="1"/>
</dbReference>
<dbReference type="EMBL" id="QDEB01123832">
    <property type="protein sequence ID" value="RZB39955.1"/>
    <property type="molecule type" value="Genomic_DNA"/>
</dbReference>
<dbReference type="SMART" id="SM00700">
    <property type="entry name" value="JHBP"/>
    <property type="match status" value="1"/>
</dbReference>
<organism evidence="5 6">
    <name type="scientific">Asbolus verrucosus</name>
    <name type="common">Desert ironclad beetle</name>
    <dbReference type="NCBI Taxonomy" id="1661398"/>
    <lineage>
        <taxon>Eukaryota</taxon>
        <taxon>Metazoa</taxon>
        <taxon>Ecdysozoa</taxon>
        <taxon>Arthropoda</taxon>
        <taxon>Hexapoda</taxon>
        <taxon>Insecta</taxon>
        <taxon>Pterygota</taxon>
        <taxon>Neoptera</taxon>
        <taxon>Endopterygota</taxon>
        <taxon>Coleoptera</taxon>
        <taxon>Polyphaga</taxon>
        <taxon>Cucujiformia</taxon>
        <taxon>Tenebrionidae</taxon>
        <taxon>Pimeliinae</taxon>
        <taxon>Asbolus</taxon>
    </lineage>
</organism>
<dbReference type="InterPro" id="IPR010562">
    <property type="entry name" value="Haemolymph_juvenile_hormone-bd"/>
</dbReference>
<evidence type="ECO:0000256" key="3">
    <source>
        <dbReference type="ARBA" id="ARBA00060902"/>
    </source>
</evidence>
<keyword evidence="1 4" id="KW-0732">Signal</keyword>
<dbReference type="AlphaFoldDB" id="A0A482V9L8"/>
<evidence type="ECO:0000313" key="5">
    <source>
        <dbReference type="EMBL" id="RZB39955.1"/>
    </source>
</evidence>
<proteinExistence type="inferred from homology"/>
<feature type="signal peptide" evidence="4">
    <location>
        <begin position="1"/>
        <end position="19"/>
    </location>
</feature>
<dbReference type="Gene3D" id="3.15.10.30">
    <property type="entry name" value="Haemolymph juvenile hormone binding protein"/>
    <property type="match status" value="3"/>
</dbReference>
<dbReference type="OrthoDB" id="8190514at2759"/>
<dbReference type="PANTHER" id="PTHR11008">
    <property type="entry name" value="PROTEIN TAKEOUT-LIKE PROTEIN"/>
    <property type="match status" value="1"/>
</dbReference>